<dbReference type="Gene3D" id="3.40.30.10">
    <property type="entry name" value="Glutaredoxin"/>
    <property type="match status" value="1"/>
</dbReference>
<dbReference type="InterPro" id="IPR036249">
    <property type="entry name" value="Thioredoxin-like_sf"/>
</dbReference>
<dbReference type="InterPro" id="IPR013740">
    <property type="entry name" value="Redoxin"/>
</dbReference>
<keyword evidence="8" id="KW-1185">Reference proteome</keyword>
<evidence type="ECO:0000313" key="7">
    <source>
        <dbReference type="EMBL" id="QSE77143.1"/>
    </source>
</evidence>
<dbReference type="Pfam" id="PF08534">
    <property type="entry name" value="Redoxin"/>
    <property type="match status" value="1"/>
</dbReference>
<dbReference type="SUPFAM" id="SSF52833">
    <property type="entry name" value="Thioredoxin-like"/>
    <property type="match status" value="1"/>
</dbReference>
<dbReference type="InterPro" id="IPR013766">
    <property type="entry name" value="Thioredoxin_domain"/>
</dbReference>
<gene>
    <name evidence="7" type="ORF">JW886_02465</name>
</gene>
<dbReference type="GO" id="GO:0008379">
    <property type="term" value="F:thioredoxin peroxidase activity"/>
    <property type="evidence" value="ECO:0007669"/>
    <property type="project" value="InterPro"/>
</dbReference>
<dbReference type="RefSeq" id="WP_205872228.1">
    <property type="nucleotide sequence ID" value="NZ_CP070872.1"/>
</dbReference>
<proteinExistence type="predicted"/>
<evidence type="ECO:0000256" key="3">
    <source>
        <dbReference type="ARBA" id="ARBA00023002"/>
    </source>
</evidence>
<dbReference type="CDD" id="cd03014">
    <property type="entry name" value="PRX_Atyp2cys"/>
    <property type="match status" value="1"/>
</dbReference>
<keyword evidence="4" id="KW-1015">Disulfide bond</keyword>
<dbReference type="PANTHER" id="PTHR43110:SF1">
    <property type="entry name" value="THIOL PEROXIDASE"/>
    <property type="match status" value="1"/>
</dbReference>
<dbReference type="PROSITE" id="PS51352">
    <property type="entry name" value="THIOREDOXIN_2"/>
    <property type="match status" value="1"/>
</dbReference>
<dbReference type="EMBL" id="CP070872">
    <property type="protein sequence ID" value="QSE77143.1"/>
    <property type="molecule type" value="Genomic_DNA"/>
</dbReference>
<dbReference type="InterPro" id="IPR002065">
    <property type="entry name" value="TPX"/>
</dbReference>
<keyword evidence="5" id="KW-0676">Redox-active center</keyword>
<organism evidence="7 8">
    <name type="scientific">Lactococcus taiwanensis</name>
    <dbReference type="NCBI Taxonomy" id="1151742"/>
    <lineage>
        <taxon>Bacteria</taxon>
        <taxon>Bacillati</taxon>
        <taxon>Bacillota</taxon>
        <taxon>Bacilli</taxon>
        <taxon>Lactobacillales</taxon>
        <taxon>Streptococcaceae</taxon>
        <taxon>Lactococcus</taxon>
    </lineage>
</organism>
<dbReference type="AlphaFoldDB" id="A0AA45QRM8"/>
<evidence type="ECO:0000256" key="4">
    <source>
        <dbReference type="ARBA" id="ARBA00023157"/>
    </source>
</evidence>
<feature type="domain" description="Thioredoxin" evidence="6">
    <location>
        <begin position="17"/>
        <end position="160"/>
    </location>
</feature>
<protein>
    <submittedName>
        <fullName evidence="7">Peroxiredoxin</fullName>
    </submittedName>
</protein>
<keyword evidence="1" id="KW-0575">Peroxidase</keyword>
<evidence type="ECO:0000256" key="2">
    <source>
        <dbReference type="ARBA" id="ARBA00022862"/>
    </source>
</evidence>
<accession>A0AA45QRM8</accession>
<evidence type="ECO:0000256" key="1">
    <source>
        <dbReference type="ARBA" id="ARBA00022559"/>
    </source>
</evidence>
<reference evidence="7 8" key="1">
    <citation type="submission" date="2021-02" db="EMBL/GenBank/DDBJ databases">
        <title>Complete genome sequence of Lactococcus lactis strain K_LL004.</title>
        <authorList>
            <person name="Kim H.B."/>
        </authorList>
    </citation>
    <scope>NUCLEOTIDE SEQUENCE [LARGE SCALE GENOMIC DNA]</scope>
    <source>
        <strain evidence="7 8">K_LL004</strain>
    </source>
</reference>
<evidence type="ECO:0000313" key="8">
    <source>
        <dbReference type="Proteomes" id="UP000663608"/>
    </source>
</evidence>
<name>A0AA45QRM8_9LACT</name>
<evidence type="ECO:0000256" key="5">
    <source>
        <dbReference type="ARBA" id="ARBA00023284"/>
    </source>
</evidence>
<keyword evidence="2" id="KW-0049">Antioxidant</keyword>
<dbReference type="InterPro" id="IPR050455">
    <property type="entry name" value="Tpx_Peroxidase_subfamily"/>
</dbReference>
<keyword evidence="3" id="KW-0560">Oxidoreductase</keyword>
<dbReference type="PANTHER" id="PTHR43110">
    <property type="entry name" value="THIOL PEROXIDASE"/>
    <property type="match status" value="1"/>
</dbReference>
<evidence type="ECO:0000259" key="6">
    <source>
        <dbReference type="PROSITE" id="PS51352"/>
    </source>
</evidence>
<dbReference type="KEGG" id="lti:JW886_02465"/>
<dbReference type="Proteomes" id="UP000663608">
    <property type="component" value="Chromosome"/>
</dbReference>
<sequence length="160" mass="17710">MDFEIFVHGEKAAELKPVTSGAAPDFTLLDLKGNEIRLSELKKTVLISVFPNINTRVCSLQTKHFNQEAAHHPEFDFLSISNNSAQEQRQWCAAEGVDMTILSDDGSFGRAYGLLMETGPLKGRLARAVFVIKAGEIVYHEILKETSEEPNYQAALDAAQ</sequence>